<reference evidence="9" key="1">
    <citation type="journal article" date="2021" name="Microb. Physiol.">
        <title>Proteogenomic Insights into the Physiology of Marine, Sulfate-Reducing, Filamentous Desulfonema limicola and Desulfonema magnum.</title>
        <authorList>
            <person name="Schnaars V."/>
            <person name="Wohlbrand L."/>
            <person name="Scheve S."/>
            <person name="Hinrichs C."/>
            <person name="Reinhardt R."/>
            <person name="Rabus R."/>
        </authorList>
    </citation>
    <scope>NUCLEOTIDE SEQUENCE</scope>
    <source>
        <strain evidence="9">4be13</strain>
    </source>
</reference>
<keyword evidence="1 6" id="KW-0004">4Fe-4S</keyword>
<dbReference type="InterPro" id="IPR058240">
    <property type="entry name" value="rSAM_sf"/>
</dbReference>
<keyword evidence="5 6" id="KW-0411">Iron-sulfur</keyword>
<evidence type="ECO:0000256" key="6">
    <source>
        <dbReference type="PIRSR" id="PIRSR004762-1"/>
    </source>
</evidence>
<dbReference type="GO" id="GO:0046872">
    <property type="term" value="F:metal ion binding"/>
    <property type="evidence" value="ECO:0007669"/>
    <property type="project" value="UniProtKB-KW"/>
</dbReference>
<feature type="binding site" evidence="7">
    <location>
        <position position="143"/>
    </location>
    <ligand>
        <name>(3R)-3-methyl-D-ornithine</name>
        <dbReference type="ChEBI" id="CHEBI:64642"/>
    </ligand>
</feature>
<dbReference type="Pfam" id="PF04055">
    <property type="entry name" value="Radical_SAM"/>
    <property type="match status" value="1"/>
</dbReference>
<dbReference type="InterPro" id="IPR045567">
    <property type="entry name" value="CofH/MnqC-like_C"/>
</dbReference>
<dbReference type="SFLD" id="SFLDF00342">
    <property type="entry name" value="cyclic_dehypoxanthine_futalosi"/>
    <property type="match status" value="1"/>
</dbReference>
<dbReference type="PIRSF" id="PIRSF004762">
    <property type="entry name" value="CHP00423"/>
    <property type="match status" value="1"/>
</dbReference>
<dbReference type="PROSITE" id="PS51918">
    <property type="entry name" value="RADICAL_SAM"/>
    <property type="match status" value="1"/>
</dbReference>
<dbReference type="SFLD" id="SFLDG01389">
    <property type="entry name" value="menaquinone_synthsis_involved"/>
    <property type="match status" value="1"/>
</dbReference>
<dbReference type="Pfam" id="PF19288">
    <property type="entry name" value="CofH_C"/>
    <property type="match status" value="1"/>
</dbReference>
<dbReference type="InterPro" id="IPR006638">
    <property type="entry name" value="Elp3/MiaA/NifB-like_rSAM"/>
</dbReference>
<protein>
    <submittedName>
        <fullName evidence="9">Radical SAM domain-containing protein</fullName>
    </submittedName>
</protein>
<dbReference type="SFLD" id="SFLDS00029">
    <property type="entry name" value="Radical_SAM"/>
    <property type="match status" value="1"/>
</dbReference>
<evidence type="ECO:0000259" key="8">
    <source>
        <dbReference type="PROSITE" id="PS51918"/>
    </source>
</evidence>
<dbReference type="AlphaFoldDB" id="A0A975GR84"/>
<organism evidence="9 10">
    <name type="scientific">Desulfonema magnum</name>
    <dbReference type="NCBI Taxonomy" id="45655"/>
    <lineage>
        <taxon>Bacteria</taxon>
        <taxon>Pseudomonadati</taxon>
        <taxon>Thermodesulfobacteriota</taxon>
        <taxon>Desulfobacteria</taxon>
        <taxon>Desulfobacterales</taxon>
        <taxon>Desulfococcaceae</taxon>
        <taxon>Desulfonema</taxon>
    </lineage>
</organism>
<feature type="binding site" evidence="6">
    <location>
        <position position="67"/>
    </location>
    <ligand>
        <name>[4Fe-4S] cluster</name>
        <dbReference type="ChEBI" id="CHEBI:49883"/>
        <note>4Fe-4S-S-AdoMet</note>
    </ligand>
</feature>
<feature type="binding site" evidence="7">
    <location>
        <position position="73"/>
    </location>
    <ligand>
        <name>S-adenosyl-L-methionine</name>
        <dbReference type="ChEBI" id="CHEBI:59789"/>
    </ligand>
</feature>
<keyword evidence="2 6" id="KW-0949">S-adenosyl-L-methionine</keyword>
<keyword evidence="10" id="KW-1185">Reference proteome</keyword>
<dbReference type="SMART" id="SM00729">
    <property type="entry name" value="Elp3"/>
    <property type="match status" value="1"/>
</dbReference>
<evidence type="ECO:0000313" key="9">
    <source>
        <dbReference type="EMBL" id="QTA89773.1"/>
    </source>
</evidence>
<dbReference type="PANTHER" id="PTHR43076">
    <property type="entry name" value="FO SYNTHASE (COFH)"/>
    <property type="match status" value="1"/>
</dbReference>
<dbReference type="InterPro" id="IPR013785">
    <property type="entry name" value="Aldolase_TIM"/>
</dbReference>
<dbReference type="InterPro" id="IPR034405">
    <property type="entry name" value="F420"/>
</dbReference>
<dbReference type="RefSeq" id="WP_207678253.1">
    <property type="nucleotide sequence ID" value="NZ_CP061800.1"/>
</dbReference>
<evidence type="ECO:0000256" key="7">
    <source>
        <dbReference type="PIRSR" id="PIRSR004762-2"/>
    </source>
</evidence>
<keyword evidence="4 6" id="KW-0408">Iron</keyword>
<feature type="binding site" evidence="6">
    <location>
        <position position="74"/>
    </location>
    <ligand>
        <name>[4Fe-4S] cluster</name>
        <dbReference type="ChEBI" id="CHEBI:49883"/>
        <note>4Fe-4S-S-AdoMet</note>
    </ligand>
</feature>
<sequence>MNESFTDEALRANIYEGKRISPDQGLRLFEWDIIELGQAADYRRKIAFPEENVGFIIDRIINYSNICEAKCAFCAYHAHAGRVDPYELSMDEICQKTEELIQGRGTQVMLQGGLHPDHTLDTYLTMVKTLRERFPDIYLHSFSPAELTHIACKSDLSLDEVVQSLKDAGLNSVPGASDLLVDRIRNAVSPKKCTREQWCEVMQTLFRHNMTSTATMTYGMGETLRERIAHLEVIREVQDSTGILKAFIPWSFSPARTRLEHISPATGMDYLRMVAIARIFLDNITFIQAGWLTEGTKLAQVALTMGANDMGGVLTEEVVVKATGIETQITMTGMTDLIRDAGKTPVQRDSQYREIRRFT</sequence>
<feature type="binding site" evidence="6">
    <location>
        <position position="71"/>
    </location>
    <ligand>
        <name>[4Fe-4S] cluster</name>
        <dbReference type="ChEBI" id="CHEBI:49883"/>
        <note>4Fe-4S-S-AdoMet</note>
    </ligand>
</feature>
<dbReference type="EMBL" id="CP061800">
    <property type="protein sequence ID" value="QTA89773.1"/>
    <property type="molecule type" value="Genomic_DNA"/>
</dbReference>
<dbReference type="NCBIfam" id="TIGR00423">
    <property type="entry name" value="CofH family radical SAM protein"/>
    <property type="match status" value="1"/>
</dbReference>
<evidence type="ECO:0000313" key="10">
    <source>
        <dbReference type="Proteomes" id="UP000663722"/>
    </source>
</evidence>
<dbReference type="SUPFAM" id="SSF102114">
    <property type="entry name" value="Radical SAM enzymes"/>
    <property type="match status" value="1"/>
</dbReference>
<dbReference type="Gene3D" id="3.20.20.70">
    <property type="entry name" value="Aldolase class I"/>
    <property type="match status" value="1"/>
</dbReference>
<evidence type="ECO:0000256" key="2">
    <source>
        <dbReference type="ARBA" id="ARBA00022691"/>
    </source>
</evidence>
<keyword evidence="3" id="KW-0479">Metal-binding</keyword>
<feature type="domain" description="Radical SAM core" evidence="8">
    <location>
        <begin position="53"/>
        <end position="283"/>
    </location>
</feature>
<dbReference type="PANTHER" id="PTHR43076:SF1">
    <property type="entry name" value="LIPOYL SYNTHASE 2"/>
    <property type="match status" value="1"/>
</dbReference>
<evidence type="ECO:0000256" key="5">
    <source>
        <dbReference type="ARBA" id="ARBA00023014"/>
    </source>
</evidence>
<dbReference type="Proteomes" id="UP000663722">
    <property type="component" value="Chromosome"/>
</dbReference>
<dbReference type="GO" id="GO:0051539">
    <property type="term" value="F:4 iron, 4 sulfur cluster binding"/>
    <property type="evidence" value="ECO:0007669"/>
    <property type="project" value="UniProtKB-KW"/>
</dbReference>
<accession>A0A975GR84</accession>
<name>A0A975GR84_9BACT</name>
<dbReference type="KEGG" id="dmm:dnm_058300"/>
<dbReference type="GO" id="GO:0044689">
    <property type="term" value="F:7,8-didemethyl-8-hydroxy-5-deazariboflavin synthase activity"/>
    <property type="evidence" value="ECO:0007669"/>
    <property type="project" value="TreeGrafter"/>
</dbReference>
<dbReference type="InterPro" id="IPR020050">
    <property type="entry name" value="FO_synthase_su2"/>
</dbReference>
<evidence type="ECO:0000256" key="4">
    <source>
        <dbReference type="ARBA" id="ARBA00023004"/>
    </source>
</evidence>
<comment type="cofactor">
    <cofactor evidence="6">
        <name>[4Fe-4S] cluster</name>
        <dbReference type="ChEBI" id="CHEBI:49883"/>
    </cofactor>
    <text evidence="6">Binds 1 [4Fe-4S] cluster. The cluster is coordinated with 3 cysteines and an exchangeable S-adenosyl-L-methionine.</text>
</comment>
<dbReference type="CDD" id="cd01335">
    <property type="entry name" value="Radical_SAM"/>
    <property type="match status" value="1"/>
</dbReference>
<gene>
    <name evidence="9" type="ORF">dnm_058300</name>
</gene>
<dbReference type="SFLD" id="SFLDG01064">
    <property type="entry name" value="F420__menaquinone_cofactor_bio"/>
    <property type="match status" value="1"/>
</dbReference>
<evidence type="ECO:0000256" key="1">
    <source>
        <dbReference type="ARBA" id="ARBA00022485"/>
    </source>
</evidence>
<dbReference type="GO" id="GO:0016765">
    <property type="term" value="F:transferase activity, transferring alkyl or aryl (other than methyl) groups"/>
    <property type="evidence" value="ECO:0007669"/>
    <property type="project" value="InterPro"/>
</dbReference>
<dbReference type="InterPro" id="IPR007197">
    <property type="entry name" value="rSAM"/>
</dbReference>
<evidence type="ECO:0000256" key="3">
    <source>
        <dbReference type="ARBA" id="ARBA00022723"/>
    </source>
</evidence>
<proteinExistence type="predicted"/>